<reference evidence="3 4" key="1">
    <citation type="submission" date="2015-09" db="EMBL/GenBank/DDBJ databases">
        <title>Sorangium comparison.</title>
        <authorList>
            <person name="Zaburannyi N."/>
            <person name="Bunk B."/>
            <person name="Overmann J."/>
            <person name="Mueller R."/>
        </authorList>
    </citation>
    <scope>NUCLEOTIDE SEQUENCE [LARGE SCALE GENOMIC DNA]</scope>
    <source>
        <strain evidence="3 4">So ce26</strain>
    </source>
</reference>
<proteinExistence type="predicted"/>
<dbReference type="CDD" id="cd02509">
    <property type="entry name" value="GDP-M1P_Guanylyltransferase"/>
    <property type="match status" value="1"/>
</dbReference>
<protein>
    <submittedName>
        <fullName evidence="3">Mannose-1-phosphate guanylyltransferase</fullName>
        <ecNumber evidence="3">2.7.7.22</ecNumber>
    </submittedName>
</protein>
<dbReference type="Proteomes" id="UP000238348">
    <property type="component" value="Chromosome"/>
</dbReference>
<keyword evidence="3" id="KW-0548">Nucleotidyltransferase</keyword>
<dbReference type="GO" id="GO:0008928">
    <property type="term" value="F:mannose-1-phosphate guanylyltransferase (GDP) activity"/>
    <property type="evidence" value="ECO:0007669"/>
    <property type="project" value="UniProtKB-EC"/>
</dbReference>
<dbReference type="EMBL" id="CP012673">
    <property type="protein sequence ID" value="AUX48973.1"/>
    <property type="molecule type" value="Genomic_DNA"/>
</dbReference>
<dbReference type="OrthoDB" id="9806359at2"/>
<dbReference type="PANTHER" id="PTHR46390">
    <property type="entry name" value="MANNOSE-1-PHOSPHATE GUANYLYLTRANSFERASE"/>
    <property type="match status" value="1"/>
</dbReference>
<feature type="domain" description="MannoseP isomerase/GMP-like beta-helix" evidence="2">
    <location>
        <begin position="334"/>
        <end position="372"/>
    </location>
</feature>
<dbReference type="GO" id="GO:0004475">
    <property type="term" value="F:mannose-1-phosphate guanylyltransferase (GTP) activity"/>
    <property type="evidence" value="ECO:0007669"/>
    <property type="project" value="InterPro"/>
</dbReference>
<name>A0A2L0FBR8_SORCE</name>
<dbReference type="RefSeq" id="WP_104986752.1">
    <property type="nucleotide sequence ID" value="NZ_CP012673.1"/>
</dbReference>
<dbReference type="InterPro" id="IPR005835">
    <property type="entry name" value="NTP_transferase_dom"/>
</dbReference>
<dbReference type="SUPFAM" id="SSF53448">
    <property type="entry name" value="Nucleotide-diphospho-sugar transferases"/>
    <property type="match status" value="1"/>
</dbReference>
<accession>A0A2L0FBR8</accession>
<dbReference type="Pfam" id="PF22640">
    <property type="entry name" value="ManC_GMP_beta-helix"/>
    <property type="match status" value="1"/>
</dbReference>
<evidence type="ECO:0000313" key="3">
    <source>
        <dbReference type="EMBL" id="AUX48973.1"/>
    </source>
</evidence>
<keyword evidence="3" id="KW-0808">Transferase</keyword>
<dbReference type="Gene3D" id="3.90.550.10">
    <property type="entry name" value="Spore Coat Polysaccharide Biosynthesis Protein SpsA, Chain A"/>
    <property type="match status" value="1"/>
</dbReference>
<dbReference type="EC" id="2.7.7.22" evidence="3"/>
<dbReference type="Pfam" id="PF00483">
    <property type="entry name" value="NTP_transferase"/>
    <property type="match status" value="1"/>
</dbReference>
<gene>
    <name evidence="3" type="ORF">SOCE26_105180</name>
</gene>
<dbReference type="PANTHER" id="PTHR46390:SF1">
    <property type="entry name" value="MANNOSE-1-PHOSPHATE GUANYLYLTRANSFERASE"/>
    <property type="match status" value="1"/>
</dbReference>
<evidence type="ECO:0000259" key="2">
    <source>
        <dbReference type="Pfam" id="PF22640"/>
    </source>
</evidence>
<dbReference type="SUPFAM" id="SSF159283">
    <property type="entry name" value="Guanosine diphospho-D-mannose pyrophosphorylase/mannose-6-phosphate isomerase linker domain"/>
    <property type="match status" value="1"/>
</dbReference>
<evidence type="ECO:0000259" key="1">
    <source>
        <dbReference type="Pfam" id="PF00483"/>
    </source>
</evidence>
<dbReference type="InterPro" id="IPR051161">
    <property type="entry name" value="Mannose-6P_isomerase_type2"/>
</dbReference>
<dbReference type="InterPro" id="IPR054566">
    <property type="entry name" value="ManC/GMP-like_b-helix"/>
</dbReference>
<organism evidence="3 4">
    <name type="scientific">Sorangium cellulosum</name>
    <name type="common">Polyangium cellulosum</name>
    <dbReference type="NCBI Taxonomy" id="56"/>
    <lineage>
        <taxon>Bacteria</taxon>
        <taxon>Pseudomonadati</taxon>
        <taxon>Myxococcota</taxon>
        <taxon>Polyangia</taxon>
        <taxon>Polyangiales</taxon>
        <taxon>Polyangiaceae</taxon>
        <taxon>Sorangium</taxon>
    </lineage>
</organism>
<dbReference type="InterPro" id="IPR049577">
    <property type="entry name" value="GMPP_N"/>
</dbReference>
<dbReference type="GO" id="GO:0009298">
    <property type="term" value="P:GDP-mannose biosynthetic process"/>
    <property type="evidence" value="ECO:0007669"/>
    <property type="project" value="TreeGrafter"/>
</dbReference>
<dbReference type="InterPro" id="IPR029044">
    <property type="entry name" value="Nucleotide-diphossugar_trans"/>
</dbReference>
<dbReference type="AlphaFoldDB" id="A0A2L0FBR8"/>
<feature type="domain" description="Nucleotidyl transferase" evidence="1">
    <location>
        <begin position="11"/>
        <end position="300"/>
    </location>
</feature>
<sequence length="381" mass="40239">MNSAEPSVHVLILAGGAGTRFWPASRAARPKQLLPLLGGEPLLTATARRVLPLCARGGGASAGWERVWIATGEHLVAPTRAALPEVPARRLLVEPTPRNTAPCIGWAAATIAREDPGAVVVVLPSDHHIADVPRFLEVLEAAVASALDGAITTIGIRPTHPETGFGYIETEEATGAGPASPRKVLRFVEKPNRERAAEFVASGRFLWNAGMFIFRAGDMTAAIRAHLPALADGLDEIDRAAAQGAEAEAEAVMRVFPRLPAVSIDHGVMEHVGGLAVVPGDFGWSDLGSWQSAWELAGKDDQGNSAPDGTVLVDARDNHVVDLRARPEGGAEVRRVIALVGVEGLVVVETDDALLVVPRDRAQDVKHVVDALKARGHGRLT</sequence>
<evidence type="ECO:0000313" key="4">
    <source>
        <dbReference type="Proteomes" id="UP000238348"/>
    </source>
</evidence>